<dbReference type="RefSeq" id="WP_007904510.1">
    <property type="nucleotide sequence ID" value="NZ_ADVG01000001.1"/>
</dbReference>
<dbReference type="STRING" id="485913.Krac_9958"/>
<evidence type="ECO:0000313" key="3">
    <source>
        <dbReference type="EMBL" id="EFH88484.1"/>
    </source>
</evidence>
<dbReference type="FunCoup" id="D6TEN5">
    <property type="interactions" value="35"/>
</dbReference>
<keyword evidence="4" id="KW-1185">Reference proteome</keyword>
<feature type="domain" description="Transcription regulator TrmB N-terminal" evidence="1">
    <location>
        <begin position="9"/>
        <end position="75"/>
    </location>
</feature>
<protein>
    <submittedName>
        <fullName evidence="3">Transcriptional regulator, TrmB</fullName>
    </submittedName>
</protein>
<name>D6TEN5_KTERA</name>
<dbReference type="EMBL" id="ADVG01000001">
    <property type="protein sequence ID" value="EFH88484.1"/>
    <property type="molecule type" value="Genomic_DNA"/>
</dbReference>
<dbReference type="InterPro" id="IPR002831">
    <property type="entry name" value="Tscrpt_reg_TrmB_N"/>
</dbReference>
<dbReference type="PANTHER" id="PTHR34293:SF1">
    <property type="entry name" value="HTH-TYPE TRANSCRIPTIONAL REGULATOR TRMBL2"/>
    <property type="match status" value="1"/>
</dbReference>
<comment type="caution">
    <text evidence="3">The sequence shown here is derived from an EMBL/GenBank/DDBJ whole genome shotgun (WGS) entry which is preliminary data.</text>
</comment>
<organism evidence="3 4">
    <name type="scientific">Ktedonobacter racemifer DSM 44963</name>
    <dbReference type="NCBI Taxonomy" id="485913"/>
    <lineage>
        <taxon>Bacteria</taxon>
        <taxon>Bacillati</taxon>
        <taxon>Chloroflexota</taxon>
        <taxon>Ktedonobacteria</taxon>
        <taxon>Ktedonobacterales</taxon>
        <taxon>Ktedonobacteraceae</taxon>
        <taxon>Ktedonobacter</taxon>
    </lineage>
</organism>
<dbReference type="InterPro" id="IPR021586">
    <property type="entry name" value="Tscrpt_reg_TrmB_C"/>
</dbReference>
<reference evidence="3 4" key="1">
    <citation type="journal article" date="2011" name="Stand. Genomic Sci.">
        <title>Non-contiguous finished genome sequence and contextual data of the filamentous soil bacterium Ktedonobacter racemifer type strain (SOSP1-21).</title>
        <authorList>
            <person name="Chang Y.J."/>
            <person name="Land M."/>
            <person name="Hauser L."/>
            <person name="Chertkov O."/>
            <person name="Del Rio T.G."/>
            <person name="Nolan M."/>
            <person name="Copeland A."/>
            <person name="Tice H."/>
            <person name="Cheng J.F."/>
            <person name="Lucas S."/>
            <person name="Han C."/>
            <person name="Goodwin L."/>
            <person name="Pitluck S."/>
            <person name="Ivanova N."/>
            <person name="Ovchinikova G."/>
            <person name="Pati A."/>
            <person name="Chen A."/>
            <person name="Palaniappan K."/>
            <person name="Mavromatis K."/>
            <person name="Liolios K."/>
            <person name="Brettin T."/>
            <person name="Fiebig A."/>
            <person name="Rohde M."/>
            <person name="Abt B."/>
            <person name="Goker M."/>
            <person name="Detter J.C."/>
            <person name="Woyke T."/>
            <person name="Bristow J."/>
            <person name="Eisen J.A."/>
            <person name="Markowitz V."/>
            <person name="Hugenholtz P."/>
            <person name="Kyrpides N.C."/>
            <person name="Klenk H.P."/>
            <person name="Lapidus A."/>
        </authorList>
    </citation>
    <scope>NUCLEOTIDE SEQUENCE [LARGE SCALE GENOMIC DNA]</scope>
    <source>
        <strain evidence="4">DSM 44963</strain>
    </source>
</reference>
<dbReference type="InterPro" id="IPR051797">
    <property type="entry name" value="TrmB-like"/>
</dbReference>
<evidence type="ECO:0000259" key="2">
    <source>
        <dbReference type="Pfam" id="PF11495"/>
    </source>
</evidence>
<dbReference type="InterPro" id="IPR036388">
    <property type="entry name" value="WH-like_DNA-bd_sf"/>
</dbReference>
<proteinExistence type="predicted"/>
<gene>
    <name evidence="3" type="ORF">Krac_9958</name>
</gene>
<dbReference type="Pfam" id="PF11495">
    <property type="entry name" value="Regulator_TrmB"/>
    <property type="match status" value="1"/>
</dbReference>
<dbReference type="InterPro" id="IPR036390">
    <property type="entry name" value="WH_DNA-bd_sf"/>
</dbReference>
<evidence type="ECO:0000313" key="4">
    <source>
        <dbReference type="Proteomes" id="UP000004508"/>
    </source>
</evidence>
<dbReference type="InParanoid" id="D6TEN5"/>
<evidence type="ECO:0000259" key="1">
    <source>
        <dbReference type="Pfam" id="PF01978"/>
    </source>
</evidence>
<sequence>MVGAMIEELKHLGFTGAEAQVYIYLLQYPNATGYEVSKGTGLPRANTYQALETLVTKEGVIAVTPDPVRYASVPPAQLLKRIQQKTAQRCHDLEQQLSALEQPDTIGHFWELRERQRIETRLTELIAGAQHRIAASLWAEDVERLSGVLRAARDRGCVIILNLFGEVDADFATIYRHEVPEKVVGGHVVALAIDFQEALVASLDVPASGVVTQNRTMVRVVEKLIRDEAYLAAIYEQFSQELETAFGTHLVHLRRRLLPQADAERLVAVTRLDAQTLHLSSELGREVNTEML</sequence>
<dbReference type="CDD" id="cd09124">
    <property type="entry name" value="PLDc_like_TrmB_middle"/>
    <property type="match status" value="1"/>
</dbReference>
<dbReference type="Proteomes" id="UP000004508">
    <property type="component" value="Unassembled WGS sequence"/>
</dbReference>
<dbReference type="AlphaFoldDB" id="D6TEN5"/>
<feature type="domain" description="Transcription regulator TrmB C-terminal" evidence="2">
    <location>
        <begin position="109"/>
        <end position="221"/>
    </location>
</feature>
<dbReference type="eggNOG" id="COG1378">
    <property type="taxonomic scope" value="Bacteria"/>
</dbReference>
<dbReference type="SUPFAM" id="SSF46785">
    <property type="entry name" value="Winged helix' DNA-binding domain"/>
    <property type="match status" value="1"/>
</dbReference>
<accession>D6TEN5</accession>
<dbReference type="Gene3D" id="1.10.10.10">
    <property type="entry name" value="Winged helix-like DNA-binding domain superfamily/Winged helix DNA-binding domain"/>
    <property type="match status" value="1"/>
</dbReference>
<dbReference type="PANTHER" id="PTHR34293">
    <property type="entry name" value="HTH-TYPE TRANSCRIPTIONAL REGULATOR TRMBL2"/>
    <property type="match status" value="1"/>
</dbReference>
<dbReference type="Pfam" id="PF01978">
    <property type="entry name" value="TrmB"/>
    <property type="match status" value="1"/>
</dbReference>